<evidence type="ECO:0000313" key="2">
    <source>
        <dbReference type="Proteomes" id="UP000677918"/>
    </source>
</evidence>
<evidence type="ECO:0000313" key="1">
    <source>
        <dbReference type="EMBL" id="GIQ69634.1"/>
    </source>
</evidence>
<dbReference type="AlphaFoldDB" id="A0A8J4M2G1"/>
<comment type="caution">
    <text evidence="1">The sequence shown here is derived from an EMBL/GenBank/DDBJ whole genome shotgun (WGS) entry which is preliminary data.</text>
</comment>
<dbReference type="EMBL" id="BOVK01000031">
    <property type="protein sequence ID" value="GIQ69634.1"/>
    <property type="molecule type" value="Genomic_DNA"/>
</dbReference>
<sequence length="58" mass="6621">MTLVLRQMGYGFFAVLLAFVSFFTGEMVTFVMLGFILMSLLNINSTLQAILQKMNHRD</sequence>
<organism evidence="1 2">
    <name type="scientific">Xylanibacillus composti</name>
    <dbReference type="NCBI Taxonomy" id="1572762"/>
    <lineage>
        <taxon>Bacteria</taxon>
        <taxon>Bacillati</taxon>
        <taxon>Bacillota</taxon>
        <taxon>Bacilli</taxon>
        <taxon>Bacillales</taxon>
        <taxon>Paenibacillaceae</taxon>
        <taxon>Xylanibacillus</taxon>
    </lineage>
</organism>
<name>A0A8J4M2G1_9BACL</name>
<proteinExistence type="predicted"/>
<accession>A0A8J4M2G1</accession>
<protein>
    <submittedName>
        <fullName evidence="1">Uncharacterized protein</fullName>
    </submittedName>
</protein>
<keyword evidence="2" id="KW-1185">Reference proteome</keyword>
<dbReference type="Proteomes" id="UP000677918">
    <property type="component" value="Unassembled WGS sequence"/>
</dbReference>
<gene>
    <name evidence="1" type="ORF">XYCOK13_24580</name>
</gene>
<reference evidence="1" key="1">
    <citation type="submission" date="2021-04" db="EMBL/GenBank/DDBJ databases">
        <title>Draft genome sequence of Xylanibacillus composti strain K13.</title>
        <authorList>
            <person name="Uke A."/>
            <person name="Chhe C."/>
            <person name="Baramee S."/>
            <person name="Kosugi A."/>
        </authorList>
    </citation>
    <scope>NUCLEOTIDE SEQUENCE</scope>
    <source>
        <strain evidence="1">K13</strain>
    </source>
</reference>